<accession>A0ABN7WIT8</accession>
<dbReference type="EMBL" id="CAJVQB010047350">
    <property type="protein sequence ID" value="CAG8833423.1"/>
    <property type="molecule type" value="Genomic_DNA"/>
</dbReference>
<organism evidence="1 2">
    <name type="scientific">Gigaspora margarita</name>
    <dbReference type="NCBI Taxonomy" id="4874"/>
    <lineage>
        <taxon>Eukaryota</taxon>
        <taxon>Fungi</taxon>
        <taxon>Fungi incertae sedis</taxon>
        <taxon>Mucoromycota</taxon>
        <taxon>Glomeromycotina</taxon>
        <taxon>Glomeromycetes</taxon>
        <taxon>Diversisporales</taxon>
        <taxon>Gigasporaceae</taxon>
        <taxon>Gigaspora</taxon>
    </lineage>
</organism>
<feature type="non-terminal residue" evidence="1">
    <location>
        <position position="262"/>
    </location>
</feature>
<keyword evidence="2" id="KW-1185">Reference proteome</keyword>
<evidence type="ECO:0000313" key="1">
    <source>
        <dbReference type="EMBL" id="CAG8833423.1"/>
    </source>
</evidence>
<name>A0ABN7WIT8_GIGMA</name>
<proteinExistence type="predicted"/>
<dbReference type="Proteomes" id="UP000789901">
    <property type="component" value="Unassembled WGS sequence"/>
</dbReference>
<comment type="caution">
    <text evidence="1">The sequence shown here is derived from an EMBL/GenBank/DDBJ whole genome shotgun (WGS) entry which is preliminary data.</text>
</comment>
<reference evidence="1 2" key="1">
    <citation type="submission" date="2021-06" db="EMBL/GenBank/DDBJ databases">
        <authorList>
            <person name="Kallberg Y."/>
            <person name="Tangrot J."/>
            <person name="Rosling A."/>
        </authorList>
    </citation>
    <scope>NUCLEOTIDE SEQUENCE [LARGE SCALE GENOMIC DNA]</scope>
    <source>
        <strain evidence="1 2">120-4 pot B 10/14</strain>
    </source>
</reference>
<protein>
    <submittedName>
        <fullName evidence="1">24318_t:CDS:1</fullName>
    </submittedName>
</protein>
<evidence type="ECO:0000313" key="2">
    <source>
        <dbReference type="Proteomes" id="UP000789901"/>
    </source>
</evidence>
<feature type="non-terminal residue" evidence="1">
    <location>
        <position position="1"/>
    </location>
</feature>
<gene>
    <name evidence="1" type="ORF">GMARGA_LOCUS31548</name>
</gene>
<sequence length="262" mass="30458">VLKNKSGKISITTSNEGHIQRQPSVLLYESNNTNKSGSVYKFSLHFKLLVCELFDIYKSSKNIKANFTVSDNFEDELVALNNRLKDNIVNSNKSDLFASDIVNKKTSANIHTIWIKFKFYQIEYFLKFQKYPKTLSTGVASIYNISGWKPDKVKKAFGIANLQYSYRNPRNIQLIKKCHSWKCLILYKTNTQIVNKKSWPVKFYHIVPEDLTECPFIIMISVEIHNYPPPLAVKTPQNIIENLQKIINNEYDLDHTSYKLFT</sequence>